<reference evidence="2 3" key="1">
    <citation type="submission" date="2023-08" db="EMBL/GenBank/DDBJ databases">
        <title>Characterization of two Paracoccaceae strains isolated from Phycosphere and proposal of Xinfangfangia lacusdiani sp. nov.</title>
        <authorList>
            <person name="Deng Y."/>
            <person name="Zhang Y.Q."/>
        </authorList>
    </citation>
    <scope>NUCLEOTIDE SEQUENCE [LARGE SCALE GENOMIC DNA]</scope>
    <source>
        <strain evidence="2 3">CPCC 101601</strain>
    </source>
</reference>
<name>A0ABU0VYG4_9RHOB</name>
<evidence type="ECO:0000313" key="2">
    <source>
        <dbReference type="EMBL" id="MDQ2066235.1"/>
    </source>
</evidence>
<protein>
    <submittedName>
        <fullName evidence="2">Uncharacterized protein</fullName>
    </submittedName>
</protein>
<dbReference type="Proteomes" id="UP001239680">
    <property type="component" value="Unassembled WGS sequence"/>
</dbReference>
<dbReference type="RefSeq" id="WP_306679937.1">
    <property type="nucleotide sequence ID" value="NZ_JAVDBT010000006.1"/>
</dbReference>
<gene>
    <name evidence="2" type="ORF">Q9295_07615</name>
</gene>
<accession>A0ABU0VYG4</accession>
<evidence type="ECO:0000256" key="1">
    <source>
        <dbReference type="SAM" id="Phobius"/>
    </source>
</evidence>
<feature type="transmembrane region" description="Helical" evidence="1">
    <location>
        <begin position="28"/>
        <end position="48"/>
    </location>
</feature>
<keyword evidence="1" id="KW-1133">Transmembrane helix</keyword>
<keyword evidence="1" id="KW-0472">Membrane</keyword>
<proteinExistence type="predicted"/>
<evidence type="ECO:0000313" key="3">
    <source>
        <dbReference type="Proteomes" id="UP001239680"/>
    </source>
</evidence>
<keyword evidence="1" id="KW-0812">Transmembrane</keyword>
<dbReference type="EMBL" id="JAVDBT010000006">
    <property type="protein sequence ID" value="MDQ2066235.1"/>
    <property type="molecule type" value="Genomic_DNA"/>
</dbReference>
<comment type="caution">
    <text evidence="2">The sequence shown here is derived from an EMBL/GenBank/DDBJ whole genome shotgun (WGS) entry which is preliminary data.</text>
</comment>
<organism evidence="2 3">
    <name type="scientific">Pseudogemmobacter lacusdianii</name>
    <dbReference type="NCBI Taxonomy" id="3069608"/>
    <lineage>
        <taxon>Bacteria</taxon>
        <taxon>Pseudomonadati</taxon>
        <taxon>Pseudomonadota</taxon>
        <taxon>Alphaproteobacteria</taxon>
        <taxon>Rhodobacterales</taxon>
        <taxon>Paracoccaceae</taxon>
        <taxon>Pseudogemmobacter</taxon>
    </lineage>
</organism>
<sequence>MALAGTLAVAVAGATLVGVAVGMVWQSLTLGLVAYILTGACVLFAYGLRRLVLTRRKPLAPSVSEGPQAVPASRRAS</sequence>
<keyword evidence="3" id="KW-1185">Reference proteome</keyword>